<evidence type="ECO:0000313" key="3">
    <source>
        <dbReference type="Proteomes" id="UP000789706"/>
    </source>
</evidence>
<dbReference type="EMBL" id="CAJVPK010001718">
    <property type="protein sequence ID" value="CAG8596403.1"/>
    <property type="molecule type" value="Genomic_DNA"/>
</dbReference>
<gene>
    <name evidence="2" type="ORF">DEBURN_LOCUS9308</name>
</gene>
<dbReference type="Proteomes" id="UP000789706">
    <property type="component" value="Unassembled WGS sequence"/>
</dbReference>
<comment type="caution">
    <text evidence="2">The sequence shown here is derived from an EMBL/GenBank/DDBJ whole genome shotgun (WGS) entry which is preliminary data.</text>
</comment>
<dbReference type="OrthoDB" id="5340906at2759"/>
<feature type="region of interest" description="Disordered" evidence="1">
    <location>
        <begin position="87"/>
        <end position="107"/>
    </location>
</feature>
<sequence length="392" mass="45815">MPKYFERDPAAWDIIDFLSEYEAEPFDSNIDTYLKDLQRIVNSQKGKRAEKAKLLIKDYREASKKTFKSYWKGKWRERRPLRLLADPTPDPLEHSWPPSPNQRQPNLKEIRDTCSKDLPEMPTDLLKYVSFFRRKTTEELRIALDTRQDWEGKNFNKTRHFNFDWVKNSVYNLVLEFESDMLQQSHLEAWYNIHVWTFIDKSFNELEGVDIVRGESCSLASSKRKNNRRIIQGIVKTTRKSIGRRGDLIVRKGPYEYGASEVGKDYEGDNGSKLLKERGLKSPKMLKDMMIDLGNFVEWKTDKLRQFELVSFIHAGLFMILLRMDVPAGYICRITRSDTLQVPTNVSQFEKALKCLVLTWKAKTIICKTIDVVEEMCDDDVLEDLQGAGTLS</sequence>
<evidence type="ECO:0000256" key="1">
    <source>
        <dbReference type="SAM" id="MobiDB-lite"/>
    </source>
</evidence>
<protein>
    <submittedName>
        <fullName evidence="2">1176_t:CDS:1</fullName>
    </submittedName>
</protein>
<reference evidence="2" key="1">
    <citation type="submission" date="2021-06" db="EMBL/GenBank/DDBJ databases">
        <authorList>
            <person name="Kallberg Y."/>
            <person name="Tangrot J."/>
            <person name="Rosling A."/>
        </authorList>
    </citation>
    <scope>NUCLEOTIDE SEQUENCE</scope>
    <source>
        <strain evidence="2">AZ414A</strain>
    </source>
</reference>
<accession>A0A9N9CC32</accession>
<dbReference type="AlphaFoldDB" id="A0A9N9CC32"/>
<name>A0A9N9CC32_9GLOM</name>
<organism evidence="2 3">
    <name type="scientific">Diversispora eburnea</name>
    <dbReference type="NCBI Taxonomy" id="1213867"/>
    <lineage>
        <taxon>Eukaryota</taxon>
        <taxon>Fungi</taxon>
        <taxon>Fungi incertae sedis</taxon>
        <taxon>Mucoromycota</taxon>
        <taxon>Glomeromycotina</taxon>
        <taxon>Glomeromycetes</taxon>
        <taxon>Diversisporales</taxon>
        <taxon>Diversisporaceae</taxon>
        <taxon>Diversispora</taxon>
    </lineage>
</organism>
<keyword evidence="3" id="KW-1185">Reference proteome</keyword>
<proteinExistence type="predicted"/>
<evidence type="ECO:0000313" key="2">
    <source>
        <dbReference type="EMBL" id="CAG8596403.1"/>
    </source>
</evidence>